<dbReference type="AlphaFoldDB" id="A0A1M4SZ79"/>
<dbReference type="InterPro" id="IPR029063">
    <property type="entry name" value="SAM-dependent_MTases_sf"/>
</dbReference>
<accession>A0A1M4SZ79</accession>
<dbReference type="InterPro" id="IPR041698">
    <property type="entry name" value="Methyltransf_25"/>
</dbReference>
<name>A0A1M4SZ79_9LACT</name>
<dbReference type="STRING" id="1121025.SAMN02745249_00303"/>
<dbReference type="PANTHER" id="PTHR43861">
    <property type="entry name" value="TRANS-ACONITATE 2-METHYLTRANSFERASE-RELATED"/>
    <property type="match status" value="1"/>
</dbReference>
<dbReference type="RefSeq" id="WP_073295206.1">
    <property type="nucleotide sequence ID" value="NZ_FQUF01000004.1"/>
</dbReference>
<keyword evidence="1 3" id="KW-0808">Transferase</keyword>
<evidence type="ECO:0000259" key="2">
    <source>
        <dbReference type="Pfam" id="PF13649"/>
    </source>
</evidence>
<proteinExistence type="predicted"/>
<sequence length="241" mass="27815">MAYGIFAKVYDQLMDDTLFIKWLDYTERFVSDPKASILELGCGNGQLGILLKQKGYDITGLDLSAEMLSLAKQKQEEAGVNFPLFQVDMRDLSNFGRYEAIISFCDTLCYLQAFDDLISVFEQAHAHLVEGGVFLFDVFTTEHVASLDGYSYHDELPGLVFTWDSFSGEESHSIEHDLSFFVEQENGQYKRFEELHKERTYPLEQYLEELKKAGFTKVEVFADFDKEITGENIRWFFKAQN</sequence>
<keyword evidence="3" id="KW-0489">Methyltransferase</keyword>
<evidence type="ECO:0000256" key="1">
    <source>
        <dbReference type="ARBA" id="ARBA00022679"/>
    </source>
</evidence>
<evidence type="ECO:0000313" key="4">
    <source>
        <dbReference type="Proteomes" id="UP000184128"/>
    </source>
</evidence>
<dbReference type="CDD" id="cd02440">
    <property type="entry name" value="AdoMet_MTases"/>
    <property type="match status" value="1"/>
</dbReference>
<dbReference type="Gene3D" id="2.20.25.110">
    <property type="entry name" value="S-adenosyl-L-methionine-dependent methyltransferases"/>
    <property type="match status" value="1"/>
</dbReference>
<dbReference type="GO" id="GO:0008168">
    <property type="term" value="F:methyltransferase activity"/>
    <property type="evidence" value="ECO:0007669"/>
    <property type="project" value="UniProtKB-KW"/>
</dbReference>
<dbReference type="Proteomes" id="UP000184128">
    <property type="component" value="Unassembled WGS sequence"/>
</dbReference>
<evidence type="ECO:0000313" key="3">
    <source>
        <dbReference type="EMBL" id="SHE37529.1"/>
    </source>
</evidence>
<dbReference type="SUPFAM" id="SSF53335">
    <property type="entry name" value="S-adenosyl-L-methionine-dependent methyltransferases"/>
    <property type="match status" value="1"/>
</dbReference>
<protein>
    <submittedName>
        <fullName evidence="3">Methyltransferase domain-containing protein</fullName>
    </submittedName>
</protein>
<dbReference type="Pfam" id="PF13649">
    <property type="entry name" value="Methyltransf_25"/>
    <property type="match status" value="1"/>
</dbReference>
<keyword evidence="4" id="KW-1185">Reference proteome</keyword>
<reference evidence="3 4" key="1">
    <citation type="submission" date="2016-11" db="EMBL/GenBank/DDBJ databases">
        <authorList>
            <person name="Jaros S."/>
            <person name="Januszkiewicz K."/>
            <person name="Wedrychowicz H."/>
        </authorList>
    </citation>
    <scope>NUCLEOTIDE SEQUENCE [LARGE SCALE GENOMIC DNA]</scope>
    <source>
        <strain evidence="3 4">DSM 15692</strain>
    </source>
</reference>
<dbReference type="EMBL" id="FQUF01000004">
    <property type="protein sequence ID" value="SHE37529.1"/>
    <property type="molecule type" value="Genomic_DNA"/>
</dbReference>
<feature type="domain" description="Methyltransferase" evidence="2">
    <location>
        <begin position="37"/>
        <end position="132"/>
    </location>
</feature>
<dbReference type="OrthoDB" id="9811589at2"/>
<organism evidence="3 4">
    <name type="scientific">Atopostipes suicloacalis DSM 15692</name>
    <dbReference type="NCBI Taxonomy" id="1121025"/>
    <lineage>
        <taxon>Bacteria</taxon>
        <taxon>Bacillati</taxon>
        <taxon>Bacillota</taxon>
        <taxon>Bacilli</taxon>
        <taxon>Lactobacillales</taxon>
        <taxon>Carnobacteriaceae</taxon>
        <taxon>Atopostipes</taxon>
    </lineage>
</organism>
<gene>
    <name evidence="3" type="ORF">SAMN02745249_00303</name>
</gene>
<dbReference type="GO" id="GO:0032259">
    <property type="term" value="P:methylation"/>
    <property type="evidence" value="ECO:0007669"/>
    <property type="project" value="UniProtKB-KW"/>
</dbReference>
<dbReference type="Gene3D" id="3.40.50.150">
    <property type="entry name" value="Vaccinia Virus protein VP39"/>
    <property type="match status" value="1"/>
</dbReference>